<evidence type="ECO:0000256" key="1">
    <source>
        <dbReference type="SAM" id="Phobius"/>
    </source>
</evidence>
<dbReference type="Proteomes" id="UP001595607">
    <property type="component" value="Unassembled WGS sequence"/>
</dbReference>
<dbReference type="PANTHER" id="PTHR30273">
    <property type="entry name" value="PERIPLASMIC SIGNAL SENSOR AND SIGMA FACTOR ACTIVATOR FECR-RELATED"/>
    <property type="match status" value="1"/>
</dbReference>
<keyword evidence="1" id="KW-1133">Transmembrane helix</keyword>
<evidence type="ECO:0000259" key="3">
    <source>
        <dbReference type="Pfam" id="PF16220"/>
    </source>
</evidence>
<feature type="domain" description="FecR protein" evidence="2">
    <location>
        <begin position="122"/>
        <end position="204"/>
    </location>
</feature>
<feature type="domain" description="FecR N-terminal" evidence="3">
    <location>
        <begin position="15"/>
        <end position="55"/>
    </location>
</feature>
<keyword evidence="5" id="KW-1185">Reference proteome</keyword>
<reference evidence="5" key="1">
    <citation type="journal article" date="2019" name="Int. J. Syst. Evol. Microbiol.">
        <title>The Global Catalogue of Microorganisms (GCM) 10K type strain sequencing project: providing services to taxonomists for standard genome sequencing and annotation.</title>
        <authorList>
            <consortium name="The Broad Institute Genomics Platform"/>
            <consortium name="The Broad Institute Genome Sequencing Center for Infectious Disease"/>
            <person name="Wu L."/>
            <person name="Ma J."/>
        </authorList>
    </citation>
    <scope>NUCLEOTIDE SEQUENCE [LARGE SCALE GENOMIC DNA]</scope>
    <source>
        <strain evidence="5">KCTC 22245</strain>
    </source>
</reference>
<dbReference type="InterPro" id="IPR032623">
    <property type="entry name" value="FecR_N"/>
</dbReference>
<dbReference type="PANTHER" id="PTHR30273:SF2">
    <property type="entry name" value="PROTEIN FECR"/>
    <property type="match status" value="1"/>
</dbReference>
<name>A0ABV7MH53_9PROT</name>
<comment type="caution">
    <text evidence="4">The sequence shown here is derived from an EMBL/GenBank/DDBJ whole genome shotgun (WGS) entry which is preliminary data.</text>
</comment>
<evidence type="ECO:0000313" key="4">
    <source>
        <dbReference type="EMBL" id="MFC3303904.1"/>
    </source>
</evidence>
<dbReference type="Gene3D" id="2.60.120.1440">
    <property type="match status" value="1"/>
</dbReference>
<evidence type="ECO:0000259" key="2">
    <source>
        <dbReference type="Pfam" id="PF04773"/>
    </source>
</evidence>
<dbReference type="Pfam" id="PF16220">
    <property type="entry name" value="DUF4880"/>
    <property type="match status" value="1"/>
</dbReference>
<protein>
    <submittedName>
        <fullName evidence="4">FecR family protein</fullName>
    </submittedName>
</protein>
<dbReference type="InterPro" id="IPR012373">
    <property type="entry name" value="Ferrdict_sens_TM"/>
</dbReference>
<sequence length="325" mass="34407">MKLSDWQSIDEHVREAALAWHARMTAGDGRADDAAFTDWLTADPAHYDAFALVEAFDSSLDGLSLDAEAEPANDNAAGGLAVPWPALAAGIGIVALGLALVFNPFADKPYEAQIYAETDLERSVTELGDGSRIILAPGSSLSINYDRKTRRVSALKGLAYFDVAGDGRPFIVSLAEGEVRVLGTEFEIRQTPAVTRVGVVEGRVAYEGETGTRIELVPGQLLADTIAAPPKVLDTALETIAPWRDGVLEFDNAPLAEVTAALNTYFGRETFRIAPGLTPANRFSGVLSLSTPAATAQQLSAYFGVDAFEEAGIITLAAPSDPPAE</sequence>
<accession>A0ABV7MH53</accession>
<gene>
    <name evidence="4" type="ORF">ACFONP_14320</name>
</gene>
<dbReference type="EMBL" id="JBHRVA010000003">
    <property type="protein sequence ID" value="MFC3303904.1"/>
    <property type="molecule type" value="Genomic_DNA"/>
</dbReference>
<dbReference type="PIRSF" id="PIRSF018266">
    <property type="entry name" value="FecR"/>
    <property type="match status" value="1"/>
</dbReference>
<proteinExistence type="predicted"/>
<keyword evidence="1" id="KW-0472">Membrane</keyword>
<organism evidence="4 5">
    <name type="scientific">Parvularcula lutaonensis</name>
    <dbReference type="NCBI Taxonomy" id="491923"/>
    <lineage>
        <taxon>Bacteria</taxon>
        <taxon>Pseudomonadati</taxon>
        <taxon>Pseudomonadota</taxon>
        <taxon>Alphaproteobacteria</taxon>
        <taxon>Parvularculales</taxon>
        <taxon>Parvularculaceae</taxon>
        <taxon>Parvularcula</taxon>
    </lineage>
</organism>
<evidence type="ECO:0000313" key="5">
    <source>
        <dbReference type="Proteomes" id="UP001595607"/>
    </source>
</evidence>
<feature type="transmembrane region" description="Helical" evidence="1">
    <location>
        <begin position="82"/>
        <end position="102"/>
    </location>
</feature>
<dbReference type="RefSeq" id="WP_189576874.1">
    <property type="nucleotide sequence ID" value="NZ_BMXU01000002.1"/>
</dbReference>
<keyword evidence="1" id="KW-0812">Transmembrane</keyword>
<dbReference type="Pfam" id="PF04773">
    <property type="entry name" value="FecR"/>
    <property type="match status" value="1"/>
</dbReference>
<dbReference type="InterPro" id="IPR006860">
    <property type="entry name" value="FecR"/>
</dbReference>